<dbReference type="Proteomes" id="UP000070700">
    <property type="component" value="Unassembled WGS sequence"/>
</dbReference>
<dbReference type="InterPro" id="IPR001138">
    <property type="entry name" value="Zn2Cys6_DnaBD"/>
</dbReference>
<sequence length="614" mass="68871">MLLTATPFQPPKNHGQSLFNLNINKSPLSANTLAEAYHFTVLNTFDDMPTSRSGTGCWTCRLRKKKCDDARPVCGPCSFRDITCHGYGPKPDFLCSTEDQKREIAKIQRAVSDSFKARRAFRVSKKASRPSQIRPVVPATTGKQDETVDLTEAYKTQLNLDAAGPSSLYDQNEGRATALPFSELWPEVSQSSFPSGLLLQANSALSSDPKAYQLIQDREEYPRTFLANAYPAQNAEELSLIISYLERSFPLQFYFYQPTGPERGRGWLLALILRSKPSYYTILAFSVLQQIRFGSENNIDQEHNLYEDLDRYHSLALIELQKQLEYLPTVSGSEHLAIGVEILACTMQLCSIEVFRQSKLYQGWKGDWEIHLNAAGSLLSIIGTELINSSEASAAPITADEKTPPESTSDNIGGHRLLDEIAGLDFFTTTYVWADIVRCTSDLEHWKLGLEDRLDVPMLYRRASEIEARLDLGLETIPKDLSSSKFYKESHLVTEIYALSALVYLAIVVSGNSPLTPKVRLSVPKVLDKIKHLPAHLLMRVSWPYCVAGCMAAESEKDDFRAIMLDATTNGQSSGTLLNSLQLMEEFWTMREILEKQVHAKGRSNTPWAIAMER</sequence>
<reference evidence="4 5" key="1">
    <citation type="submission" date="2015-10" db="EMBL/GenBank/DDBJ databases">
        <title>Full genome of DAOMC 229536 Phialocephala scopiformis, a fungal endophyte of spruce producing the potent anti-insectan compound rugulosin.</title>
        <authorList>
            <consortium name="DOE Joint Genome Institute"/>
            <person name="Walker A.K."/>
            <person name="Frasz S.L."/>
            <person name="Seifert K.A."/>
            <person name="Miller J.D."/>
            <person name="Mondo S.J."/>
            <person name="Labutti K."/>
            <person name="Lipzen A."/>
            <person name="Dockter R."/>
            <person name="Kennedy M."/>
            <person name="Grigoriev I.V."/>
            <person name="Spatafora J.W."/>
        </authorList>
    </citation>
    <scope>NUCLEOTIDE SEQUENCE [LARGE SCALE GENOMIC DNA]</scope>
    <source>
        <strain evidence="4 5">CBS 120377</strain>
    </source>
</reference>
<proteinExistence type="predicted"/>
<dbReference type="GO" id="GO:0005634">
    <property type="term" value="C:nucleus"/>
    <property type="evidence" value="ECO:0007669"/>
    <property type="project" value="UniProtKB-SubCell"/>
</dbReference>
<dbReference type="KEGG" id="psco:LY89DRAFT_732306"/>
<dbReference type="GO" id="GO:0008270">
    <property type="term" value="F:zinc ion binding"/>
    <property type="evidence" value="ECO:0007669"/>
    <property type="project" value="InterPro"/>
</dbReference>
<evidence type="ECO:0000313" key="4">
    <source>
        <dbReference type="EMBL" id="KUJ18759.1"/>
    </source>
</evidence>
<dbReference type="Pfam" id="PF11951">
    <property type="entry name" value="Fungal_trans_2"/>
    <property type="match status" value="2"/>
</dbReference>
<dbReference type="SUPFAM" id="SSF57701">
    <property type="entry name" value="Zn2/Cys6 DNA-binding domain"/>
    <property type="match status" value="1"/>
</dbReference>
<dbReference type="Pfam" id="PF00172">
    <property type="entry name" value="Zn_clus"/>
    <property type="match status" value="1"/>
</dbReference>
<dbReference type="GO" id="GO:0000976">
    <property type="term" value="F:transcription cis-regulatory region binding"/>
    <property type="evidence" value="ECO:0007669"/>
    <property type="project" value="TreeGrafter"/>
</dbReference>
<dbReference type="SMART" id="SM00066">
    <property type="entry name" value="GAL4"/>
    <property type="match status" value="1"/>
</dbReference>
<organism evidence="4 5">
    <name type="scientific">Mollisia scopiformis</name>
    <name type="common">Conifer needle endophyte fungus</name>
    <name type="synonym">Phialocephala scopiformis</name>
    <dbReference type="NCBI Taxonomy" id="149040"/>
    <lineage>
        <taxon>Eukaryota</taxon>
        <taxon>Fungi</taxon>
        <taxon>Dikarya</taxon>
        <taxon>Ascomycota</taxon>
        <taxon>Pezizomycotina</taxon>
        <taxon>Leotiomycetes</taxon>
        <taxon>Helotiales</taxon>
        <taxon>Mollisiaceae</taxon>
        <taxon>Mollisia</taxon>
    </lineage>
</organism>
<keyword evidence="5" id="KW-1185">Reference proteome</keyword>
<dbReference type="AlphaFoldDB" id="A0A194XF48"/>
<dbReference type="InParanoid" id="A0A194XF48"/>
<dbReference type="InterPro" id="IPR021858">
    <property type="entry name" value="Fun_TF"/>
</dbReference>
<dbReference type="EMBL" id="KQ947412">
    <property type="protein sequence ID" value="KUJ18759.1"/>
    <property type="molecule type" value="Genomic_DNA"/>
</dbReference>
<dbReference type="InterPro" id="IPR036864">
    <property type="entry name" value="Zn2-C6_fun-type_DNA-bd_sf"/>
</dbReference>
<dbReference type="GO" id="GO:0045944">
    <property type="term" value="P:positive regulation of transcription by RNA polymerase II"/>
    <property type="evidence" value="ECO:0007669"/>
    <property type="project" value="TreeGrafter"/>
</dbReference>
<evidence type="ECO:0000256" key="1">
    <source>
        <dbReference type="ARBA" id="ARBA00004123"/>
    </source>
</evidence>
<dbReference type="CDD" id="cd00067">
    <property type="entry name" value="GAL4"/>
    <property type="match status" value="1"/>
</dbReference>
<keyword evidence="2" id="KW-0539">Nucleus</keyword>
<evidence type="ECO:0000256" key="2">
    <source>
        <dbReference type="ARBA" id="ARBA00023242"/>
    </source>
</evidence>
<dbReference type="OrthoDB" id="5213892at2759"/>
<gene>
    <name evidence="4" type="ORF">LY89DRAFT_732306</name>
</gene>
<feature type="domain" description="Zn(2)-C6 fungal-type" evidence="3">
    <location>
        <begin position="56"/>
        <end position="84"/>
    </location>
</feature>
<dbReference type="PROSITE" id="PS00463">
    <property type="entry name" value="ZN2_CY6_FUNGAL_1"/>
    <property type="match status" value="1"/>
</dbReference>
<dbReference type="PANTHER" id="PTHR37534:SF26">
    <property type="entry name" value="TRANSCRIPTION FACTOR, PUTATIVE-RELATED"/>
    <property type="match status" value="1"/>
</dbReference>
<protein>
    <recommendedName>
        <fullName evidence="3">Zn(2)-C6 fungal-type domain-containing protein</fullName>
    </recommendedName>
</protein>
<comment type="subcellular location">
    <subcellularLocation>
        <location evidence="1">Nucleus</location>
    </subcellularLocation>
</comment>
<dbReference type="GeneID" id="28829393"/>
<accession>A0A194XF48</accession>
<name>A0A194XF48_MOLSC</name>
<dbReference type="PANTHER" id="PTHR37534">
    <property type="entry name" value="TRANSCRIPTIONAL ACTIVATOR PROTEIN UGA3"/>
    <property type="match status" value="1"/>
</dbReference>
<dbReference type="PROSITE" id="PS50048">
    <property type="entry name" value="ZN2_CY6_FUNGAL_2"/>
    <property type="match status" value="1"/>
</dbReference>
<dbReference type="RefSeq" id="XP_018073114.1">
    <property type="nucleotide sequence ID" value="XM_018219667.1"/>
</dbReference>
<dbReference type="Gene3D" id="4.10.240.10">
    <property type="entry name" value="Zn(2)-C6 fungal-type DNA-binding domain"/>
    <property type="match status" value="1"/>
</dbReference>
<evidence type="ECO:0000313" key="5">
    <source>
        <dbReference type="Proteomes" id="UP000070700"/>
    </source>
</evidence>
<dbReference type="GO" id="GO:0000981">
    <property type="term" value="F:DNA-binding transcription factor activity, RNA polymerase II-specific"/>
    <property type="evidence" value="ECO:0007669"/>
    <property type="project" value="InterPro"/>
</dbReference>
<evidence type="ECO:0000259" key="3">
    <source>
        <dbReference type="PROSITE" id="PS50048"/>
    </source>
</evidence>